<dbReference type="InterPro" id="IPR003653">
    <property type="entry name" value="Peptidase_C48_C"/>
</dbReference>
<dbReference type="Pfam" id="PF02902">
    <property type="entry name" value="Peptidase_C48"/>
    <property type="match status" value="1"/>
</dbReference>
<evidence type="ECO:0000313" key="7">
    <source>
        <dbReference type="EMBL" id="RCK59437.1"/>
    </source>
</evidence>
<dbReference type="PROSITE" id="PS50600">
    <property type="entry name" value="ULP_PROTEASE"/>
    <property type="match status" value="1"/>
</dbReference>
<protein>
    <submittedName>
        <fullName evidence="7">Sentrin-specific protease 2</fullName>
    </submittedName>
</protein>
<dbReference type="SUPFAM" id="SSF54001">
    <property type="entry name" value="Cysteine proteinases"/>
    <property type="match status" value="1"/>
</dbReference>
<dbReference type="Gene3D" id="1.10.418.20">
    <property type="match status" value="1"/>
</dbReference>
<evidence type="ECO:0000256" key="5">
    <source>
        <dbReference type="SAM" id="MobiDB-lite"/>
    </source>
</evidence>
<dbReference type="PANTHER" id="PTHR12606:SF141">
    <property type="entry name" value="GH15225P-RELATED"/>
    <property type="match status" value="1"/>
</dbReference>
<dbReference type="InterPro" id="IPR038765">
    <property type="entry name" value="Papain-like_cys_pep_sf"/>
</dbReference>
<keyword evidence="4" id="KW-0788">Thiol protease</keyword>
<evidence type="ECO:0000256" key="1">
    <source>
        <dbReference type="ARBA" id="ARBA00005234"/>
    </source>
</evidence>
<dbReference type="AlphaFoldDB" id="A0A367Y0Q9"/>
<comment type="similarity">
    <text evidence="1">Belongs to the peptidase C48 family.</text>
</comment>
<dbReference type="GO" id="GO:0006508">
    <property type="term" value="P:proteolysis"/>
    <property type="evidence" value="ECO:0007669"/>
    <property type="project" value="UniProtKB-KW"/>
</dbReference>
<keyword evidence="2 7" id="KW-0645">Protease</keyword>
<dbReference type="PANTHER" id="PTHR12606">
    <property type="entry name" value="SENTRIN/SUMO-SPECIFIC PROTEASE"/>
    <property type="match status" value="1"/>
</dbReference>
<dbReference type="GO" id="GO:0005634">
    <property type="term" value="C:nucleus"/>
    <property type="evidence" value="ECO:0007669"/>
    <property type="project" value="TreeGrafter"/>
</dbReference>
<keyword evidence="3" id="KW-0378">Hydrolase</keyword>
<organism evidence="7 8">
    <name type="scientific">Candida viswanathii</name>
    <dbReference type="NCBI Taxonomy" id="5486"/>
    <lineage>
        <taxon>Eukaryota</taxon>
        <taxon>Fungi</taxon>
        <taxon>Dikarya</taxon>
        <taxon>Ascomycota</taxon>
        <taxon>Saccharomycotina</taxon>
        <taxon>Pichiomycetes</taxon>
        <taxon>Debaryomycetaceae</taxon>
        <taxon>Candida/Lodderomyces clade</taxon>
        <taxon>Candida</taxon>
    </lineage>
</organism>
<dbReference type="Proteomes" id="UP000253472">
    <property type="component" value="Unassembled WGS sequence"/>
</dbReference>
<reference evidence="7 8" key="1">
    <citation type="submission" date="2018-06" db="EMBL/GenBank/DDBJ databases">
        <title>Whole genome sequencing of Candida tropicalis (genome annotated by CSBL at Korea University).</title>
        <authorList>
            <person name="Ahn J."/>
        </authorList>
    </citation>
    <scope>NUCLEOTIDE SEQUENCE [LARGE SCALE GENOMIC DNA]</scope>
    <source>
        <strain evidence="7 8">ATCC 20962</strain>
    </source>
</reference>
<comment type="caution">
    <text evidence="7">The sequence shown here is derived from an EMBL/GenBank/DDBJ whole genome shotgun (WGS) entry which is preliminary data.</text>
</comment>
<name>A0A367Y0Q9_9ASCO</name>
<dbReference type="EMBL" id="QLNQ01000027">
    <property type="protein sequence ID" value="RCK59437.1"/>
    <property type="molecule type" value="Genomic_DNA"/>
</dbReference>
<evidence type="ECO:0000256" key="3">
    <source>
        <dbReference type="ARBA" id="ARBA00022801"/>
    </source>
</evidence>
<sequence length="443" mass="50738">MENPLLSHERVQFNEKEVARLPDDPSPSFLHDILTYIKTLILSIFVRSIELPEDEEDDDHNNQADIALDSDIEIIGVRITNDYHLLRQNRRNSFLVDDSNLKRVPQPPSITQSGSPRPTPAPSSHQYGTDLSIAKPINYSPVAIDPIEHTTFDDAPNLLDLPPTPYQQSILDYYLPTKPISINSYSLLGNAISNFYMDRVSSVYQQSHDKLQELITKKRIDSTSLIRPLSADQLSRVDQIWRTRAKVVNSNYQIDITTLDLQTLREPSWLNDNVIDYYFNLIMNAYPDVFGWTTHFYTALESKGYAGVQRWAKRKKVNLFEKSKVLVPVNISNTHWALAVIDNLEKTIAYYDSLNTVGNPRAVENLAAYMDGEAKRLSHEKVTYTLVPHMKSPQQKNGSDCGVFTCTAARYISRNKPLGYSQNDMKVIRRRMVYEILENKLLD</sequence>
<gene>
    <name evidence="7" type="primary">Senp2_1</name>
    <name evidence="7" type="ORF">Cantr_07811</name>
</gene>
<evidence type="ECO:0000259" key="6">
    <source>
        <dbReference type="PROSITE" id="PS50600"/>
    </source>
</evidence>
<evidence type="ECO:0000313" key="8">
    <source>
        <dbReference type="Proteomes" id="UP000253472"/>
    </source>
</evidence>
<dbReference type="GO" id="GO:0016926">
    <property type="term" value="P:protein desumoylation"/>
    <property type="evidence" value="ECO:0007669"/>
    <property type="project" value="TreeGrafter"/>
</dbReference>
<evidence type="ECO:0000256" key="2">
    <source>
        <dbReference type="ARBA" id="ARBA00022670"/>
    </source>
</evidence>
<dbReference type="FunFam" id="3.30.310.130:FF:000008">
    <property type="entry name" value="Ubiquitin-like-specific protease 1"/>
    <property type="match status" value="1"/>
</dbReference>
<keyword evidence="8" id="KW-1185">Reference proteome</keyword>
<dbReference type="OrthoDB" id="1939479at2759"/>
<evidence type="ECO:0000256" key="4">
    <source>
        <dbReference type="ARBA" id="ARBA00022807"/>
    </source>
</evidence>
<dbReference type="GO" id="GO:0016929">
    <property type="term" value="F:deSUMOylase activity"/>
    <property type="evidence" value="ECO:0007669"/>
    <property type="project" value="TreeGrafter"/>
</dbReference>
<feature type="region of interest" description="Disordered" evidence="5">
    <location>
        <begin position="97"/>
        <end position="128"/>
    </location>
</feature>
<proteinExistence type="inferred from homology"/>
<dbReference type="Gene3D" id="3.30.310.130">
    <property type="entry name" value="Ubiquitin-related"/>
    <property type="match status" value="1"/>
</dbReference>
<feature type="compositionally biased region" description="Polar residues" evidence="5">
    <location>
        <begin position="109"/>
        <end position="128"/>
    </location>
</feature>
<accession>A0A367Y0Q9</accession>
<feature type="domain" description="Ubiquitin-like protease family profile" evidence="6">
    <location>
        <begin position="254"/>
        <end position="412"/>
    </location>
</feature>
<dbReference type="STRING" id="5486.A0A367Y0Q9"/>